<dbReference type="SUPFAM" id="SSF54060">
    <property type="entry name" value="His-Me finger endonucleases"/>
    <property type="match status" value="1"/>
</dbReference>
<protein>
    <submittedName>
        <fullName evidence="2">HNH endonuclease domain protein</fullName>
    </submittedName>
</protein>
<proteinExistence type="predicted"/>
<keyword evidence="2" id="KW-0255">Endonuclease</keyword>
<keyword evidence="2" id="KW-0378">Hydrolase</keyword>
<dbReference type="Gene3D" id="3.90.75.20">
    <property type="match status" value="1"/>
</dbReference>
<evidence type="ECO:0000313" key="2">
    <source>
        <dbReference type="EMBL" id="EAU64651.1"/>
    </source>
</evidence>
<dbReference type="InterPro" id="IPR003615">
    <property type="entry name" value="HNH_nuc"/>
</dbReference>
<dbReference type="InterPro" id="IPR001878">
    <property type="entry name" value="Znf_CCHC"/>
</dbReference>
<keyword evidence="2" id="KW-0540">Nuclease</keyword>
<dbReference type="GO" id="GO:0004519">
    <property type="term" value="F:endonuclease activity"/>
    <property type="evidence" value="ECO:0007669"/>
    <property type="project" value="UniProtKB-KW"/>
</dbReference>
<dbReference type="Pfam" id="PF14787">
    <property type="entry name" value="zf-CCHC_5"/>
    <property type="match status" value="1"/>
</dbReference>
<accession>Q08VZ5</accession>
<dbReference type="InterPro" id="IPR044925">
    <property type="entry name" value="His-Me_finger_sf"/>
</dbReference>
<feature type="domain" description="CCHC-type" evidence="1">
    <location>
        <begin position="54"/>
        <end position="67"/>
    </location>
</feature>
<name>Q08VZ5_STIAD</name>
<sequence length="79" mass="9155">MHRRVMEKKLGGPIRRRRVVHHINGEKGDNRPENLVAVSRAVHSRLHGRHRNACFRCGRTSHWSSNCFAVTDFTGRPLM</sequence>
<dbReference type="PROSITE" id="PS50158">
    <property type="entry name" value="ZF_CCHC"/>
    <property type="match status" value="1"/>
</dbReference>
<evidence type="ECO:0000259" key="1">
    <source>
        <dbReference type="PROSITE" id="PS50158"/>
    </source>
</evidence>
<dbReference type="AlphaFoldDB" id="Q08VZ5"/>
<dbReference type="GO" id="GO:0003676">
    <property type="term" value="F:nucleic acid binding"/>
    <property type="evidence" value="ECO:0007669"/>
    <property type="project" value="InterPro"/>
</dbReference>
<evidence type="ECO:0000313" key="3">
    <source>
        <dbReference type="Proteomes" id="UP000032702"/>
    </source>
</evidence>
<organism evidence="2 3">
    <name type="scientific">Stigmatella aurantiaca (strain DW4/3-1)</name>
    <dbReference type="NCBI Taxonomy" id="378806"/>
    <lineage>
        <taxon>Bacteria</taxon>
        <taxon>Pseudomonadati</taxon>
        <taxon>Myxococcota</taxon>
        <taxon>Myxococcia</taxon>
        <taxon>Myxococcales</taxon>
        <taxon>Cystobacterineae</taxon>
        <taxon>Archangiaceae</taxon>
        <taxon>Stigmatella</taxon>
    </lineage>
</organism>
<dbReference type="SUPFAM" id="SSF57756">
    <property type="entry name" value="Retrovirus zinc finger-like domains"/>
    <property type="match status" value="1"/>
</dbReference>
<reference evidence="2 3" key="1">
    <citation type="submission" date="2006-04" db="EMBL/GenBank/DDBJ databases">
        <authorList>
            <person name="Nierman W.C."/>
        </authorList>
    </citation>
    <scope>NUCLEOTIDE SEQUENCE [LARGE SCALE GENOMIC DNA]</scope>
    <source>
        <strain evidence="2 3">DW4/3-1</strain>
    </source>
</reference>
<dbReference type="Pfam" id="PF13392">
    <property type="entry name" value="HNH_3"/>
    <property type="match status" value="1"/>
</dbReference>
<dbReference type="Proteomes" id="UP000032702">
    <property type="component" value="Unassembled WGS sequence"/>
</dbReference>
<dbReference type="EMBL" id="AAMD01000108">
    <property type="protein sequence ID" value="EAU64651.1"/>
    <property type="molecule type" value="Genomic_DNA"/>
</dbReference>
<dbReference type="GO" id="GO:0008270">
    <property type="term" value="F:zinc ion binding"/>
    <property type="evidence" value="ECO:0007669"/>
    <property type="project" value="InterPro"/>
</dbReference>
<comment type="caution">
    <text evidence="2">The sequence shown here is derived from an EMBL/GenBank/DDBJ whole genome shotgun (WGS) entry which is preliminary data.</text>
</comment>
<dbReference type="InterPro" id="IPR036875">
    <property type="entry name" value="Znf_CCHC_sf"/>
</dbReference>
<gene>
    <name evidence="2" type="ORF">STIAU_1395</name>
</gene>